<organism evidence="7 8">
    <name type="scientific">Streptomyces albireticuli</name>
    <dbReference type="NCBI Taxonomy" id="1940"/>
    <lineage>
        <taxon>Bacteria</taxon>
        <taxon>Bacillati</taxon>
        <taxon>Actinomycetota</taxon>
        <taxon>Actinomycetes</taxon>
        <taxon>Kitasatosporales</taxon>
        <taxon>Streptomycetaceae</taxon>
        <taxon>Streptomyces</taxon>
    </lineage>
</organism>
<dbReference type="KEGG" id="salj:SMD11_7060"/>
<feature type="compositionally biased region" description="Low complexity" evidence="5">
    <location>
        <begin position="1"/>
        <end position="10"/>
    </location>
</feature>
<keyword evidence="3" id="KW-0804">Transcription</keyword>
<evidence type="ECO:0000256" key="3">
    <source>
        <dbReference type="ARBA" id="ARBA00023163"/>
    </source>
</evidence>
<dbReference type="PANTHER" id="PTHR30055">
    <property type="entry name" value="HTH-TYPE TRANSCRIPTIONAL REGULATOR RUTR"/>
    <property type="match status" value="1"/>
</dbReference>
<proteinExistence type="predicted"/>
<dbReference type="InterPro" id="IPR050109">
    <property type="entry name" value="HTH-type_TetR-like_transc_reg"/>
</dbReference>
<dbReference type="EMBL" id="CP021744">
    <property type="protein sequence ID" value="ARZ72635.1"/>
    <property type="molecule type" value="Genomic_DNA"/>
</dbReference>
<sequence length="258" mass="28010">MATTPTTEAAPARRKRVAKSPQDRRADILRAGAEVFAATGFTDARISDITTAAQIAKGTFYLHFETKDHLLGALWEEYVDTFVATTERILEETDADTTGAWWPAVDRLLTALIRHAADHAALHRIVYGSANARALELCKASNARVIDLMSAFVTRGAHAGAFTCQDPDWTFRMIYHAADGLLDDLINRPSPLDTPRITRSVLELPTAPSATPHPPRTGPEHPPRKRKRRRRTQAPGKPEEGEPGGAGVAGGARNPAGP</sequence>
<evidence type="ECO:0000313" key="7">
    <source>
        <dbReference type="EMBL" id="ARZ72635.1"/>
    </source>
</evidence>
<feature type="compositionally biased region" description="Basic residues" evidence="5">
    <location>
        <begin position="223"/>
        <end position="232"/>
    </location>
</feature>
<keyword evidence="1" id="KW-0805">Transcription regulation</keyword>
<evidence type="ECO:0000256" key="2">
    <source>
        <dbReference type="ARBA" id="ARBA00023125"/>
    </source>
</evidence>
<dbReference type="PRINTS" id="PR00455">
    <property type="entry name" value="HTHTETR"/>
</dbReference>
<evidence type="ECO:0000256" key="4">
    <source>
        <dbReference type="PROSITE-ProRule" id="PRU00335"/>
    </source>
</evidence>
<evidence type="ECO:0000259" key="6">
    <source>
        <dbReference type="PROSITE" id="PS50977"/>
    </source>
</evidence>
<dbReference type="Pfam" id="PF00440">
    <property type="entry name" value="TetR_N"/>
    <property type="match status" value="1"/>
</dbReference>
<dbReference type="InterPro" id="IPR009057">
    <property type="entry name" value="Homeodomain-like_sf"/>
</dbReference>
<feature type="DNA-binding region" description="H-T-H motif" evidence="4">
    <location>
        <begin position="45"/>
        <end position="64"/>
    </location>
</feature>
<dbReference type="PROSITE" id="PS50977">
    <property type="entry name" value="HTH_TETR_2"/>
    <property type="match status" value="1"/>
</dbReference>
<dbReference type="GO" id="GO:0000976">
    <property type="term" value="F:transcription cis-regulatory region binding"/>
    <property type="evidence" value="ECO:0007669"/>
    <property type="project" value="TreeGrafter"/>
</dbReference>
<name>A0A1Z2LEE1_9ACTN</name>
<dbReference type="Gene3D" id="1.10.357.10">
    <property type="entry name" value="Tetracycline Repressor, domain 2"/>
    <property type="match status" value="1"/>
</dbReference>
<keyword evidence="2 4" id="KW-0238">DNA-binding</keyword>
<dbReference type="RefSeq" id="WP_087930195.1">
    <property type="nucleotide sequence ID" value="NZ_CP021744.1"/>
</dbReference>
<evidence type="ECO:0000256" key="1">
    <source>
        <dbReference type="ARBA" id="ARBA00023015"/>
    </source>
</evidence>
<dbReference type="PANTHER" id="PTHR30055:SF234">
    <property type="entry name" value="HTH-TYPE TRANSCRIPTIONAL REGULATOR BETI"/>
    <property type="match status" value="1"/>
</dbReference>
<feature type="region of interest" description="Disordered" evidence="5">
    <location>
        <begin position="205"/>
        <end position="258"/>
    </location>
</feature>
<evidence type="ECO:0000313" key="8">
    <source>
        <dbReference type="Proteomes" id="UP000195755"/>
    </source>
</evidence>
<dbReference type="OrthoDB" id="5112469at2"/>
<accession>A0A1Z2LEE1</accession>
<dbReference type="Proteomes" id="UP000195755">
    <property type="component" value="Chromosome"/>
</dbReference>
<gene>
    <name evidence="7" type="ORF">SMD11_7060</name>
</gene>
<dbReference type="SUPFAM" id="SSF48498">
    <property type="entry name" value="Tetracyclin repressor-like, C-terminal domain"/>
    <property type="match status" value="1"/>
</dbReference>
<dbReference type="InterPro" id="IPR001647">
    <property type="entry name" value="HTH_TetR"/>
</dbReference>
<dbReference type="InterPro" id="IPR041669">
    <property type="entry name" value="TetR_C_15"/>
</dbReference>
<dbReference type="SUPFAM" id="SSF46689">
    <property type="entry name" value="Homeodomain-like"/>
    <property type="match status" value="1"/>
</dbReference>
<dbReference type="InterPro" id="IPR036271">
    <property type="entry name" value="Tet_transcr_reg_TetR-rel_C_sf"/>
</dbReference>
<feature type="region of interest" description="Disordered" evidence="5">
    <location>
        <begin position="1"/>
        <end position="23"/>
    </location>
</feature>
<dbReference type="GO" id="GO:0003700">
    <property type="term" value="F:DNA-binding transcription factor activity"/>
    <property type="evidence" value="ECO:0007669"/>
    <property type="project" value="TreeGrafter"/>
</dbReference>
<evidence type="ECO:0000256" key="5">
    <source>
        <dbReference type="SAM" id="MobiDB-lite"/>
    </source>
</evidence>
<dbReference type="Pfam" id="PF17918">
    <property type="entry name" value="TetR_C_15"/>
    <property type="match status" value="1"/>
</dbReference>
<reference evidence="7 8" key="1">
    <citation type="submission" date="2017-06" db="EMBL/GenBank/DDBJ databases">
        <title>Streptomyces albireticuli Genome sequencing and assembly.</title>
        <authorList>
            <person name="Wang Y."/>
            <person name="Du B."/>
            <person name="Ding Y."/>
            <person name="Liu H."/>
            <person name="Hou Q."/>
            <person name="Liu K."/>
            <person name="Yao L."/>
            <person name="Wang C."/>
        </authorList>
    </citation>
    <scope>NUCLEOTIDE SEQUENCE [LARGE SCALE GENOMIC DNA]</scope>
    <source>
        <strain evidence="7 8">MDJK11</strain>
    </source>
</reference>
<dbReference type="AlphaFoldDB" id="A0A1Z2LEE1"/>
<protein>
    <submittedName>
        <fullName evidence="7">Transcriptional regulator</fullName>
    </submittedName>
</protein>
<feature type="domain" description="HTH tetR-type" evidence="6">
    <location>
        <begin position="22"/>
        <end position="82"/>
    </location>
</feature>